<evidence type="ECO:0000256" key="8">
    <source>
        <dbReference type="ARBA" id="ARBA00023235"/>
    </source>
</evidence>
<evidence type="ECO:0000256" key="4">
    <source>
        <dbReference type="ARBA" id="ARBA00022272"/>
    </source>
</evidence>
<accession>A0ABP3JHV3</accession>
<protein>
    <recommendedName>
        <fullName evidence="4 9">N-(5'-phosphoribosyl)anthranilate isomerase</fullName>
        <shortName evidence="9">PRAI</shortName>
        <ecNumber evidence="3 9">5.3.1.24</ecNumber>
    </recommendedName>
</protein>
<evidence type="ECO:0000256" key="3">
    <source>
        <dbReference type="ARBA" id="ARBA00012572"/>
    </source>
</evidence>
<evidence type="ECO:0000256" key="5">
    <source>
        <dbReference type="ARBA" id="ARBA00022605"/>
    </source>
</evidence>
<dbReference type="Proteomes" id="UP001500740">
    <property type="component" value="Unassembled WGS sequence"/>
</dbReference>
<dbReference type="PANTHER" id="PTHR42894:SF1">
    <property type="entry name" value="N-(5'-PHOSPHORIBOSYL)ANTHRANILATE ISOMERASE"/>
    <property type="match status" value="1"/>
</dbReference>
<evidence type="ECO:0000256" key="2">
    <source>
        <dbReference type="ARBA" id="ARBA00004664"/>
    </source>
</evidence>
<proteinExistence type="inferred from homology"/>
<dbReference type="InterPro" id="IPR044643">
    <property type="entry name" value="TrpF_fam"/>
</dbReference>
<keyword evidence="12" id="KW-1185">Reference proteome</keyword>
<dbReference type="SUPFAM" id="SSF51366">
    <property type="entry name" value="Ribulose-phoshate binding barrel"/>
    <property type="match status" value="1"/>
</dbReference>
<evidence type="ECO:0000259" key="10">
    <source>
        <dbReference type="Pfam" id="PF00697"/>
    </source>
</evidence>
<keyword evidence="6 9" id="KW-0822">Tryptophan biosynthesis</keyword>
<dbReference type="RefSeq" id="WP_343781349.1">
    <property type="nucleotide sequence ID" value="NZ_BAAACZ010000003.1"/>
</dbReference>
<evidence type="ECO:0000256" key="7">
    <source>
        <dbReference type="ARBA" id="ARBA00023141"/>
    </source>
</evidence>
<dbReference type="GO" id="GO:0016853">
    <property type="term" value="F:isomerase activity"/>
    <property type="evidence" value="ECO:0007669"/>
    <property type="project" value="UniProtKB-KW"/>
</dbReference>
<comment type="similarity">
    <text evidence="9">Belongs to the TrpF family.</text>
</comment>
<keyword evidence="5 9" id="KW-0028">Amino-acid biosynthesis</keyword>
<dbReference type="Gene3D" id="3.20.20.70">
    <property type="entry name" value="Aldolase class I"/>
    <property type="match status" value="1"/>
</dbReference>
<dbReference type="InterPro" id="IPR013785">
    <property type="entry name" value="Aldolase_TIM"/>
</dbReference>
<dbReference type="Pfam" id="PF00697">
    <property type="entry name" value="PRAI"/>
    <property type="match status" value="1"/>
</dbReference>
<dbReference type="EC" id="5.3.1.24" evidence="3 9"/>
<evidence type="ECO:0000256" key="6">
    <source>
        <dbReference type="ARBA" id="ARBA00022822"/>
    </source>
</evidence>
<dbReference type="PANTHER" id="PTHR42894">
    <property type="entry name" value="N-(5'-PHOSPHORIBOSYL)ANTHRANILATE ISOMERASE"/>
    <property type="match status" value="1"/>
</dbReference>
<reference evidence="12" key="1">
    <citation type="journal article" date="2019" name="Int. J. Syst. Evol. Microbiol.">
        <title>The Global Catalogue of Microorganisms (GCM) 10K type strain sequencing project: providing services to taxonomists for standard genome sequencing and annotation.</title>
        <authorList>
            <consortium name="The Broad Institute Genomics Platform"/>
            <consortium name="The Broad Institute Genome Sequencing Center for Infectious Disease"/>
            <person name="Wu L."/>
            <person name="Ma J."/>
        </authorList>
    </citation>
    <scope>NUCLEOTIDE SEQUENCE [LARGE SCALE GENOMIC DNA]</scope>
    <source>
        <strain evidence="12">JCM 14193</strain>
    </source>
</reference>
<comment type="pathway">
    <text evidence="2 9">Amino-acid biosynthesis; L-tryptophan biosynthesis; L-tryptophan from chorismate: step 3/5.</text>
</comment>
<feature type="domain" description="N-(5'phosphoribosyl) anthranilate isomerase (PRAI)" evidence="10">
    <location>
        <begin position="5"/>
        <end position="214"/>
    </location>
</feature>
<evidence type="ECO:0000256" key="1">
    <source>
        <dbReference type="ARBA" id="ARBA00001164"/>
    </source>
</evidence>
<evidence type="ECO:0000313" key="12">
    <source>
        <dbReference type="Proteomes" id="UP001500740"/>
    </source>
</evidence>
<dbReference type="InterPro" id="IPR011060">
    <property type="entry name" value="RibuloseP-bd_barrel"/>
</dbReference>
<keyword evidence="8 9" id="KW-0413">Isomerase</keyword>
<organism evidence="11 12">
    <name type="scientific">Alkalibacillus silvisoli</name>
    <dbReference type="NCBI Taxonomy" id="392823"/>
    <lineage>
        <taxon>Bacteria</taxon>
        <taxon>Bacillati</taxon>
        <taxon>Bacillota</taxon>
        <taxon>Bacilli</taxon>
        <taxon>Bacillales</taxon>
        <taxon>Bacillaceae</taxon>
        <taxon>Alkalibacillus</taxon>
    </lineage>
</organism>
<dbReference type="EMBL" id="BAAACZ010000003">
    <property type="protein sequence ID" value="GAA0452068.1"/>
    <property type="molecule type" value="Genomic_DNA"/>
</dbReference>
<dbReference type="HAMAP" id="MF_00135">
    <property type="entry name" value="PRAI"/>
    <property type="match status" value="1"/>
</dbReference>
<name>A0ABP3JHV3_9BACI</name>
<keyword evidence="7 9" id="KW-0057">Aromatic amino acid biosynthesis</keyword>
<sequence length="229" mass="25290">MKVQIYEIRSKEDAINVIESGADHIGVPYAKNPQYPGHLTCEEAKKVFEIVPSDVLKIGLTISEDVDEIIENLSIVKPDVLHLSGDIEAIAPEQIKTIKRHCNDLKIMQAIPVYSGIPLENQKALNYAKEYESVSDYFLIDTKSMSEEVIGATGKVHDWNIDKAIIESTNVPCIIAGGLSSENVAEAIRISNPYGVDSFTSTNYDSPKDEKRIKDPSKVKAFVRAAQNA</sequence>
<gene>
    <name evidence="9" type="primary">trpF</name>
    <name evidence="11" type="ORF">GCM10008935_03330</name>
</gene>
<comment type="catalytic activity">
    <reaction evidence="1 9">
        <text>N-(5-phospho-beta-D-ribosyl)anthranilate = 1-(2-carboxyphenylamino)-1-deoxy-D-ribulose 5-phosphate</text>
        <dbReference type="Rhea" id="RHEA:21540"/>
        <dbReference type="ChEBI" id="CHEBI:18277"/>
        <dbReference type="ChEBI" id="CHEBI:58613"/>
        <dbReference type="EC" id="5.3.1.24"/>
    </reaction>
</comment>
<evidence type="ECO:0000313" key="11">
    <source>
        <dbReference type="EMBL" id="GAA0452068.1"/>
    </source>
</evidence>
<evidence type="ECO:0000256" key="9">
    <source>
        <dbReference type="HAMAP-Rule" id="MF_00135"/>
    </source>
</evidence>
<comment type="caution">
    <text evidence="11">The sequence shown here is derived from an EMBL/GenBank/DDBJ whole genome shotgun (WGS) entry which is preliminary data.</text>
</comment>
<dbReference type="InterPro" id="IPR001240">
    <property type="entry name" value="PRAI_dom"/>
</dbReference>
<dbReference type="CDD" id="cd00405">
    <property type="entry name" value="PRAI"/>
    <property type="match status" value="1"/>
</dbReference>